<comment type="caution">
    <text evidence="1">The sequence shown here is derived from an EMBL/GenBank/DDBJ whole genome shotgun (WGS) entry which is preliminary data.</text>
</comment>
<dbReference type="Proteomes" id="UP000441772">
    <property type="component" value="Unassembled WGS sequence"/>
</dbReference>
<gene>
    <name evidence="1" type="ORF">F7D09_0986</name>
</gene>
<dbReference type="AlphaFoldDB" id="A0A6I1GFS2"/>
<protein>
    <submittedName>
        <fullName evidence="1">Uncharacterized protein</fullName>
    </submittedName>
</protein>
<evidence type="ECO:0000313" key="1">
    <source>
        <dbReference type="EMBL" id="KAB7790490.1"/>
    </source>
</evidence>
<name>A0A6I1GFS2_9BIFI</name>
<evidence type="ECO:0000313" key="2">
    <source>
        <dbReference type="Proteomes" id="UP000441772"/>
    </source>
</evidence>
<dbReference type="EMBL" id="WBVT01000011">
    <property type="protein sequence ID" value="KAB7790490.1"/>
    <property type="molecule type" value="Genomic_DNA"/>
</dbReference>
<dbReference type="RefSeq" id="WP_152234337.1">
    <property type="nucleotide sequence ID" value="NZ_JBHSKZ010000010.1"/>
</dbReference>
<keyword evidence="2" id="KW-1185">Reference proteome</keyword>
<organism evidence="1 2">
    <name type="scientific">Bifidobacterium leontopitheci</name>
    <dbReference type="NCBI Taxonomy" id="2650774"/>
    <lineage>
        <taxon>Bacteria</taxon>
        <taxon>Bacillati</taxon>
        <taxon>Actinomycetota</taxon>
        <taxon>Actinomycetes</taxon>
        <taxon>Bifidobacteriales</taxon>
        <taxon>Bifidobacteriaceae</taxon>
        <taxon>Bifidobacterium</taxon>
    </lineage>
</organism>
<sequence length="199" mass="21989">MSAALMGTTMMSTTLMSNTLTALDVMPADAGLTDTAMFGGPTAVTRRRATGFGDHAPLEMKLPGVVYLDDVLQTFSDDGTGLPPIDDDDDDHGDGIHCVYEEGGYADEDDDFANVYGVGKRRDYGCREQPEYYIKALPKDPGNLEVDTYYYCPRHFALNLGFLVDEMTGMSPEDEMERYLNNGEIPPRFAIQEWGRIGE</sequence>
<reference evidence="1 2" key="1">
    <citation type="submission" date="2019-09" db="EMBL/GenBank/DDBJ databases">
        <title>Characterization of the phylogenetic diversity of two novel species belonging to the genus Bifidobacterium: Bifidobacterium cebidarum sp. nov. and Bifidobacterium leontopitheci sp. nov.</title>
        <authorList>
            <person name="Lugli G.A."/>
            <person name="Duranti S."/>
            <person name="Milani C."/>
            <person name="Turroni F."/>
            <person name="Ventura M."/>
        </authorList>
    </citation>
    <scope>NUCLEOTIDE SEQUENCE [LARGE SCALE GENOMIC DNA]</scope>
    <source>
        <strain evidence="1 2">LMG 31471</strain>
    </source>
</reference>
<accession>A0A6I1GFS2</accession>
<proteinExistence type="predicted"/>